<feature type="signal peptide" evidence="10">
    <location>
        <begin position="1"/>
        <end position="24"/>
    </location>
</feature>
<evidence type="ECO:0000256" key="5">
    <source>
        <dbReference type="ARBA" id="ARBA00022989"/>
    </source>
</evidence>
<dbReference type="Proteomes" id="UP000636800">
    <property type="component" value="Chromosome 12"/>
</dbReference>
<dbReference type="OrthoDB" id="44867at2759"/>
<evidence type="ECO:0000256" key="4">
    <source>
        <dbReference type="ARBA" id="ARBA00022970"/>
    </source>
</evidence>
<evidence type="ECO:0000256" key="1">
    <source>
        <dbReference type="ARBA" id="ARBA00004141"/>
    </source>
</evidence>
<comment type="similarity">
    <text evidence="7">Belongs to the amino acid/polyamine transporter 2 family. Amino acid/auxin permease (AAAP) (TC 2.A.18.5) subfamily.</text>
</comment>
<sequence>MASIAYSLSLSLSCLLSSLSLSFSLSSRRRDLLSGDMKNSVSDRSFYAESGSDADEGVDEEQQDKLREAEDDESDGSDLSSVSSPPRSRPNSYNKNWPQSYRQSIDIYSSVTPPTIGFLGTPTLSKLGSRLGSSFLLSSFRGQQTPESNSSFIKPLLPSKVDSRDEQQQRRSSHSLLAPPVPAHRSSVGKPRTDYKPVRAASHELPATPRQCSFSQGVINGVNVLCGVGILAAPYAIKEGGWIGLSVLLLYAILTFYTAILLRLCLDSEPGLETYPDIGQAAFGRIGRIVVSIILYLELYSCCVEYIILESDNWSSFFPNAHLDIGGLHLDSHVLFAVMATTIVLPTTWLRDLSILSYVSAGGVIATILVVGCLFWVGLIDQIGFKNEGSFVNLSGFTIAIGLYGYAYSGHAVYPNIYSSLKKQKDYTAVLFTSFCISTLLFAAAAAMGFVLFGLSTQSQFTLNMPHKFVASNVAGWTTSGGVDPTRISDSWVFNRIKDSLNNFILGGSSLCAFLWFIDVIDWFLPHHACCVNVYCDSYCRSCLLSVWHILSYLYDYKQLELRPSVFTFVLLLLSPIV</sequence>
<feature type="compositionally biased region" description="Low complexity" evidence="8">
    <location>
        <begin position="77"/>
        <end position="92"/>
    </location>
</feature>
<reference evidence="12 13" key="1">
    <citation type="journal article" date="2020" name="Nat. Food">
        <title>A phased Vanilla planifolia genome enables genetic improvement of flavour and production.</title>
        <authorList>
            <person name="Hasing T."/>
            <person name="Tang H."/>
            <person name="Brym M."/>
            <person name="Khazi F."/>
            <person name="Huang T."/>
            <person name="Chambers A.H."/>
        </authorList>
    </citation>
    <scope>NUCLEOTIDE SEQUENCE [LARGE SCALE GENOMIC DNA]</scope>
    <source>
        <tissue evidence="12">Leaf</tissue>
    </source>
</reference>
<dbReference type="Pfam" id="PF01490">
    <property type="entry name" value="Aa_trans"/>
    <property type="match status" value="1"/>
</dbReference>
<keyword evidence="3 9" id="KW-0812">Transmembrane</keyword>
<evidence type="ECO:0000256" key="2">
    <source>
        <dbReference type="ARBA" id="ARBA00022448"/>
    </source>
</evidence>
<evidence type="ECO:0000313" key="13">
    <source>
        <dbReference type="Proteomes" id="UP000636800"/>
    </source>
</evidence>
<dbReference type="EMBL" id="JADCNL010000012">
    <property type="protein sequence ID" value="KAG0457430.1"/>
    <property type="molecule type" value="Genomic_DNA"/>
</dbReference>
<dbReference type="PANTHER" id="PTHR22950">
    <property type="entry name" value="AMINO ACID TRANSPORTER"/>
    <property type="match status" value="1"/>
</dbReference>
<evidence type="ECO:0000259" key="11">
    <source>
        <dbReference type="Pfam" id="PF01490"/>
    </source>
</evidence>
<dbReference type="GO" id="GO:0015179">
    <property type="term" value="F:L-amino acid transmembrane transporter activity"/>
    <property type="evidence" value="ECO:0007669"/>
    <property type="project" value="TreeGrafter"/>
</dbReference>
<feature type="chain" id="PRO_5033047776" description="Amino acid transporter transmembrane domain-containing protein" evidence="10">
    <location>
        <begin position="25"/>
        <end position="578"/>
    </location>
</feature>
<comment type="caution">
    <text evidence="12">The sequence shown here is derived from an EMBL/GenBank/DDBJ whole genome shotgun (WGS) entry which is preliminary data.</text>
</comment>
<keyword evidence="4" id="KW-0029">Amino-acid transport</keyword>
<feature type="transmembrane region" description="Helical" evidence="9">
    <location>
        <begin position="355"/>
        <end position="379"/>
    </location>
</feature>
<keyword evidence="5 9" id="KW-1133">Transmembrane helix</keyword>
<feature type="transmembrane region" description="Helical" evidence="9">
    <location>
        <begin position="286"/>
        <end position="309"/>
    </location>
</feature>
<dbReference type="PANTHER" id="PTHR22950:SF692">
    <property type="entry name" value="TRANSMEMBRANE AMINO ACID TRANSPORTER FAMILY PROTEIN"/>
    <property type="match status" value="1"/>
</dbReference>
<evidence type="ECO:0000313" key="12">
    <source>
        <dbReference type="EMBL" id="KAG0457430.1"/>
    </source>
</evidence>
<protein>
    <recommendedName>
        <fullName evidence="11">Amino acid transporter transmembrane domain-containing protein</fullName>
    </recommendedName>
</protein>
<organism evidence="12 13">
    <name type="scientific">Vanilla planifolia</name>
    <name type="common">Vanilla</name>
    <dbReference type="NCBI Taxonomy" id="51239"/>
    <lineage>
        <taxon>Eukaryota</taxon>
        <taxon>Viridiplantae</taxon>
        <taxon>Streptophyta</taxon>
        <taxon>Embryophyta</taxon>
        <taxon>Tracheophyta</taxon>
        <taxon>Spermatophyta</taxon>
        <taxon>Magnoliopsida</taxon>
        <taxon>Liliopsida</taxon>
        <taxon>Asparagales</taxon>
        <taxon>Orchidaceae</taxon>
        <taxon>Vanilloideae</taxon>
        <taxon>Vanilleae</taxon>
        <taxon>Vanilla</taxon>
    </lineage>
</organism>
<evidence type="ECO:0000256" key="7">
    <source>
        <dbReference type="ARBA" id="ARBA00049662"/>
    </source>
</evidence>
<feature type="compositionally biased region" description="Polar residues" evidence="8">
    <location>
        <begin position="143"/>
        <end position="152"/>
    </location>
</feature>
<feature type="domain" description="Amino acid transporter transmembrane" evidence="11">
    <location>
        <begin position="211"/>
        <end position="469"/>
    </location>
</feature>
<dbReference type="GO" id="GO:0005774">
    <property type="term" value="C:vacuolar membrane"/>
    <property type="evidence" value="ECO:0007669"/>
    <property type="project" value="TreeGrafter"/>
</dbReference>
<keyword evidence="10" id="KW-0732">Signal</keyword>
<feature type="compositionally biased region" description="Acidic residues" evidence="8">
    <location>
        <begin position="52"/>
        <end position="62"/>
    </location>
</feature>
<name>A0A835PNT9_VANPL</name>
<evidence type="ECO:0000256" key="8">
    <source>
        <dbReference type="SAM" id="MobiDB-lite"/>
    </source>
</evidence>
<feature type="region of interest" description="Disordered" evidence="8">
    <location>
        <begin position="142"/>
        <end position="193"/>
    </location>
</feature>
<evidence type="ECO:0000256" key="3">
    <source>
        <dbReference type="ARBA" id="ARBA00022692"/>
    </source>
</evidence>
<feature type="transmembrane region" description="Helical" evidence="9">
    <location>
        <begin position="391"/>
        <end position="409"/>
    </location>
</feature>
<gene>
    <name evidence="12" type="ORF">HPP92_022587</name>
</gene>
<accession>A0A835PNT9</accession>
<proteinExistence type="inferred from homology"/>
<comment type="subcellular location">
    <subcellularLocation>
        <location evidence="1">Membrane</location>
        <topology evidence="1">Multi-pass membrane protein</topology>
    </subcellularLocation>
</comment>
<keyword evidence="2" id="KW-0813">Transport</keyword>
<feature type="transmembrane region" description="Helical" evidence="9">
    <location>
        <begin position="330"/>
        <end position="349"/>
    </location>
</feature>
<feature type="transmembrane region" description="Helical" evidence="9">
    <location>
        <begin position="218"/>
        <end position="237"/>
    </location>
</feature>
<evidence type="ECO:0000256" key="10">
    <source>
        <dbReference type="SAM" id="SignalP"/>
    </source>
</evidence>
<feature type="transmembrane region" description="Helical" evidence="9">
    <location>
        <begin position="244"/>
        <end position="266"/>
    </location>
</feature>
<dbReference type="AlphaFoldDB" id="A0A835PNT9"/>
<evidence type="ECO:0000256" key="6">
    <source>
        <dbReference type="ARBA" id="ARBA00023136"/>
    </source>
</evidence>
<keyword evidence="13" id="KW-1185">Reference proteome</keyword>
<evidence type="ECO:0000256" key="9">
    <source>
        <dbReference type="SAM" id="Phobius"/>
    </source>
</evidence>
<feature type="transmembrane region" description="Helical" evidence="9">
    <location>
        <begin position="429"/>
        <end position="455"/>
    </location>
</feature>
<dbReference type="InterPro" id="IPR013057">
    <property type="entry name" value="AA_transpt_TM"/>
</dbReference>
<keyword evidence="6 9" id="KW-0472">Membrane</keyword>
<feature type="region of interest" description="Disordered" evidence="8">
    <location>
        <begin position="44"/>
        <end position="97"/>
    </location>
</feature>